<comment type="caution">
    <text evidence="2">The sequence shown here is derived from an EMBL/GenBank/DDBJ whole genome shotgun (WGS) entry which is preliminary data.</text>
</comment>
<reference evidence="2 3" key="1">
    <citation type="submission" date="2024-01" db="EMBL/GenBank/DDBJ databases">
        <authorList>
            <person name="Allen C."/>
            <person name="Tagirdzhanova G."/>
        </authorList>
    </citation>
    <scope>NUCLEOTIDE SEQUENCE [LARGE SCALE GENOMIC DNA]</scope>
    <source>
        <strain evidence="2 3">CBS 573.63</strain>
    </source>
</reference>
<evidence type="ECO:0000313" key="3">
    <source>
        <dbReference type="Proteomes" id="UP001642501"/>
    </source>
</evidence>
<dbReference type="Proteomes" id="UP001642501">
    <property type="component" value="Unassembled WGS sequence"/>
</dbReference>
<feature type="region of interest" description="Disordered" evidence="1">
    <location>
        <begin position="1"/>
        <end position="93"/>
    </location>
</feature>
<protein>
    <submittedName>
        <fullName evidence="2">Uncharacterized protein</fullName>
    </submittedName>
</protein>
<feature type="region of interest" description="Disordered" evidence="1">
    <location>
        <begin position="219"/>
        <end position="238"/>
    </location>
</feature>
<organism evidence="2 3">
    <name type="scientific">Sporothrix epigloea</name>
    <dbReference type="NCBI Taxonomy" id="1892477"/>
    <lineage>
        <taxon>Eukaryota</taxon>
        <taxon>Fungi</taxon>
        <taxon>Dikarya</taxon>
        <taxon>Ascomycota</taxon>
        <taxon>Pezizomycotina</taxon>
        <taxon>Sordariomycetes</taxon>
        <taxon>Sordariomycetidae</taxon>
        <taxon>Ophiostomatales</taxon>
        <taxon>Ophiostomataceae</taxon>
        <taxon>Sporothrix</taxon>
    </lineage>
</organism>
<proteinExistence type="predicted"/>
<feature type="compositionally biased region" description="Basic residues" evidence="1">
    <location>
        <begin position="255"/>
        <end position="272"/>
    </location>
</feature>
<accession>A0ABP0DZ34</accession>
<dbReference type="EMBL" id="CAWUOM010000137">
    <property type="protein sequence ID" value="CAK7273561.1"/>
    <property type="molecule type" value="Genomic_DNA"/>
</dbReference>
<feature type="region of interest" description="Disordered" evidence="1">
    <location>
        <begin position="255"/>
        <end position="281"/>
    </location>
</feature>
<feature type="compositionally biased region" description="Polar residues" evidence="1">
    <location>
        <begin position="49"/>
        <end position="62"/>
    </location>
</feature>
<evidence type="ECO:0000256" key="1">
    <source>
        <dbReference type="SAM" id="MobiDB-lite"/>
    </source>
</evidence>
<feature type="region of interest" description="Disordered" evidence="1">
    <location>
        <begin position="107"/>
        <end position="188"/>
    </location>
</feature>
<feature type="compositionally biased region" description="Low complexity" evidence="1">
    <location>
        <begin position="113"/>
        <end position="133"/>
    </location>
</feature>
<sequence>MDDSEHHNYVFHQRGRRRRRSPPPVLTRDGISVPCALEMTPAHIGSPKQGIQNYSRITSRPSNRPRPRQETPSGSSGTFRGRRRHRSPSVGPTSVFSVATVAAAIRKASTQPRTRSSSVASSMRLVSSRPSSPHDWLMAATSSAWTPRSISRSRGRRGQGPTSSGGNGNGSSKRGHESSPSPRRKATPFRALKDMDHGIGNQYGSHDYDHHHHFIHSRYYTKPKSRRSHCPSRSGSIERFHHEEKDGYDLAALASRRRRRRQRTHSRPRPRRANTGDSMSSATKDVFGLTSYYTLFNSSLTRLTAAHNDSVTSDPCSKSSRVQFSVMLGDSSDTTSDGEDMDVEMG</sequence>
<gene>
    <name evidence="2" type="ORF">SEPCBS57363_005713</name>
</gene>
<evidence type="ECO:0000313" key="2">
    <source>
        <dbReference type="EMBL" id="CAK7273561.1"/>
    </source>
</evidence>
<keyword evidence="3" id="KW-1185">Reference proteome</keyword>
<feature type="compositionally biased region" description="Basic residues" evidence="1">
    <location>
        <begin position="219"/>
        <end position="230"/>
    </location>
</feature>
<name>A0ABP0DZ34_9PEZI</name>